<dbReference type="AlphaFoldDB" id="A0AAD7CK39"/>
<protein>
    <submittedName>
        <fullName evidence="1">Uncharacterized protein</fullName>
    </submittedName>
</protein>
<reference evidence="1" key="1">
    <citation type="submission" date="2023-03" db="EMBL/GenBank/DDBJ databases">
        <title>Massive genome expansion in bonnet fungi (Mycena s.s.) driven by repeated elements and novel gene families across ecological guilds.</title>
        <authorList>
            <consortium name="Lawrence Berkeley National Laboratory"/>
            <person name="Harder C.B."/>
            <person name="Miyauchi S."/>
            <person name="Viragh M."/>
            <person name="Kuo A."/>
            <person name="Thoen E."/>
            <person name="Andreopoulos B."/>
            <person name="Lu D."/>
            <person name="Skrede I."/>
            <person name="Drula E."/>
            <person name="Henrissat B."/>
            <person name="Morin E."/>
            <person name="Kohler A."/>
            <person name="Barry K."/>
            <person name="LaButti K."/>
            <person name="Morin E."/>
            <person name="Salamov A."/>
            <person name="Lipzen A."/>
            <person name="Mereny Z."/>
            <person name="Hegedus B."/>
            <person name="Baldrian P."/>
            <person name="Stursova M."/>
            <person name="Weitz H."/>
            <person name="Taylor A."/>
            <person name="Grigoriev I.V."/>
            <person name="Nagy L.G."/>
            <person name="Martin F."/>
            <person name="Kauserud H."/>
        </authorList>
    </citation>
    <scope>NUCLEOTIDE SEQUENCE</scope>
    <source>
        <strain evidence="1">9284</strain>
    </source>
</reference>
<gene>
    <name evidence="1" type="ORF">FB45DRAFT_26700</name>
</gene>
<proteinExistence type="predicted"/>
<evidence type="ECO:0000313" key="2">
    <source>
        <dbReference type="Proteomes" id="UP001221142"/>
    </source>
</evidence>
<keyword evidence="2" id="KW-1185">Reference proteome</keyword>
<sequence length="167" mass="18699">MAVTVGYSKQAHLKHVVGCPRFQRRSHFILIRCVVTLGSSQGSKCDSKSRSFGFHAYSRCTEPAKSAEVQIREVRALRVGYIWQDSTDWPVPHFALLSTLVRVVFANFELVHAILLLRAPGDNPSFRTKWLCLHTFIFAAQSANMSFHSGSPGYLHRATFTQSGSTL</sequence>
<organism evidence="1 2">
    <name type="scientific">Roridomyces roridus</name>
    <dbReference type="NCBI Taxonomy" id="1738132"/>
    <lineage>
        <taxon>Eukaryota</taxon>
        <taxon>Fungi</taxon>
        <taxon>Dikarya</taxon>
        <taxon>Basidiomycota</taxon>
        <taxon>Agaricomycotina</taxon>
        <taxon>Agaricomycetes</taxon>
        <taxon>Agaricomycetidae</taxon>
        <taxon>Agaricales</taxon>
        <taxon>Marasmiineae</taxon>
        <taxon>Mycenaceae</taxon>
        <taxon>Roridomyces</taxon>
    </lineage>
</organism>
<comment type="caution">
    <text evidence="1">The sequence shown here is derived from an EMBL/GenBank/DDBJ whole genome shotgun (WGS) entry which is preliminary data.</text>
</comment>
<name>A0AAD7CK39_9AGAR</name>
<accession>A0AAD7CK39</accession>
<dbReference type="Proteomes" id="UP001221142">
    <property type="component" value="Unassembled WGS sequence"/>
</dbReference>
<dbReference type="EMBL" id="JARKIF010000001">
    <property type="protein sequence ID" value="KAJ7650836.1"/>
    <property type="molecule type" value="Genomic_DNA"/>
</dbReference>
<evidence type="ECO:0000313" key="1">
    <source>
        <dbReference type="EMBL" id="KAJ7650836.1"/>
    </source>
</evidence>